<feature type="transmembrane region" description="Helical" evidence="1">
    <location>
        <begin position="6"/>
        <end position="27"/>
    </location>
</feature>
<keyword evidence="3" id="KW-1185">Reference proteome</keyword>
<dbReference type="Proteomes" id="UP001519345">
    <property type="component" value="Unassembled WGS sequence"/>
</dbReference>
<gene>
    <name evidence="2" type="ORF">J2Z83_003278</name>
</gene>
<organism evidence="2 3">
    <name type="scientific">Virgibacillus natechei</name>
    <dbReference type="NCBI Taxonomy" id="1216297"/>
    <lineage>
        <taxon>Bacteria</taxon>
        <taxon>Bacillati</taxon>
        <taxon>Bacillota</taxon>
        <taxon>Bacilli</taxon>
        <taxon>Bacillales</taxon>
        <taxon>Bacillaceae</taxon>
        <taxon>Virgibacillus</taxon>
    </lineage>
</organism>
<reference evidence="2 3" key="1">
    <citation type="submission" date="2021-03" db="EMBL/GenBank/DDBJ databases">
        <title>Genomic Encyclopedia of Type Strains, Phase IV (KMG-IV): sequencing the most valuable type-strain genomes for metagenomic binning, comparative biology and taxonomic classification.</title>
        <authorList>
            <person name="Goeker M."/>
        </authorList>
    </citation>
    <scope>NUCLEOTIDE SEQUENCE [LARGE SCALE GENOMIC DNA]</scope>
    <source>
        <strain evidence="2 3">DSM 25609</strain>
    </source>
</reference>
<comment type="caution">
    <text evidence="2">The sequence shown here is derived from an EMBL/GenBank/DDBJ whole genome shotgun (WGS) entry which is preliminary data.</text>
</comment>
<keyword evidence="1" id="KW-0812">Transmembrane</keyword>
<dbReference type="Pfam" id="PF14373">
    <property type="entry name" value="Imm_superinfect"/>
    <property type="match status" value="1"/>
</dbReference>
<evidence type="ECO:0000256" key="1">
    <source>
        <dbReference type="SAM" id="Phobius"/>
    </source>
</evidence>
<keyword evidence="1" id="KW-0472">Membrane</keyword>
<evidence type="ECO:0000313" key="2">
    <source>
        <dbReference type="EMBL" id="MBP1971139.1"/>
    </source>
</evidence>
<accession>A0ABS4IMC8</accession>
<proteinExistence type="predicted"/>
<dbReference type="InterPro" id="IPR016410">
    <property type="entry name" value="Phage_imm"/>
</dbReference>
<keyword evidence="1" id="KW-1133">Transmembrane helix</keyword>
<name>A0ABS4IMC8_9BACI</name>
<protein>
    <submittedName>
        <fullName evidence="2">Multisubunit Na+/H+ antiporter MnhG subunit</fullName>
    </submittedName>
</protein>
<dbReference type="RefSeq" id="WP_245301654.1">
    <property type="nucleotide sequence ID" value="NZ_CP110224.1"/>
</dbReference>
<sequence>MGELLVLLIGLILILIAVGVYFAPSIVAKVRKQTNFNSIFVLNLFLGWSLVGWVVSLVWAVKKEEA</sequence>
<evidence type="ECO:0000313" key="3">
    <source>
        <dbReference type="Proteomes" id="UP001519345"/>
    </source>
</evidence>
<dbReference type="EMBL" id="JAGGKX010000021">
    <property type="protein sequence ID" value="MBP1971139.1"/>
    <property type="molecule type" value="Genomic_DNA"/>
</dbReference>
<feature type="transmembrane region" description="Helical" evidence="1">
    <location>
        <begin position="39"/>
        <end position="61"/>
    </location>
</feature>